<evidence type="ECO:0000313" key="3">
    <source>
        <dbReference type="Proteomes" id="UP001432190"/>
    </source>
</evidence>
<proteinExistence type="predicted"/>
<dbReference type="Gene3D" id="3.30.460.10">
    <property type="entry name" value="Beta Polymerase, domain 2"/>
    <property type="match status" value="1"/>
</dbReference>
<sequence>MGREVNPAELAERLCAVDGVVAVALGGSRARGTHRPDSDWDLGLYYRGELDVAGLRAVAATVADQETELTPPGGWGPWVDGGGWLRVGGTAVDWIYRDLDRVRRIWADCRAGRYEVGVQAGHPLGFYSHAYAGEVALCHVLADPTGELTALREETSAYPPALGAALVAGGWEAGFLVEAAAKGAASGDAAYVAGCLFRAVGVLVHALHGRAGRWLVNEKGMVESAGRLPGSPPGFASRAQALLAAVGRTPDDLAATVDAARRLCAEVLG</sequence>
<dbReference type="SUPFAM" id="SSF81301">
    <property type="entry name" value="Nucleotidyltransferase"/>
    <property type="match status" value="1"/>
</dbReference>
<name>A0ABZ1S5L7_9ACTN</name>
<protein>
    <submittedName>
        <fullName evidence="2">Nucleotidyltransferase domain-containing protein</fullName>
    </submittedName>
</protein>
<accession>A0ABZ1S5L7</accession>
<dbReference type="Pfam" id="PF01909">
    <property type="entry name" value="NTP_transf_2"/>
    <property type="match status" value="1"/>
</dbReference>
<dbReference type="CDD" id="cd05403">
    <property type="entry name" value="NT_KNTase_like"/>
    <property type="match status" value="1"/>
</dbReference>
<dbReference type="InterPro" id="IPR002934">
    <property type="entry name" value="Polymerase_NTP_transf_dom"/>
</dbReference>
<organism evidence="2 3">
    <name type="scientific">Micromonospora globbae</name>
    <dbReference type="NCBI Taxonomy" id="1894969"/>
    <lineage>
        <taxon>Bacteria</taxon>
        <taxon>Bacillati</taxon>
        <taxon>Actinomycetota</taxon>
        <taxon>Actinomycetes</taxon>
        <taxon>Micromonosporales</taxon>
        <taxon>Micromonosporaceae</taxon>
        <taxon>Micromonospora</taxon>
    </lineage>
</organism>
<dbReference type="EMBL" id="CP108084">
    <property type="protein sequence ID" value="WUP49521.1"/>
    <property type="molecule type" value="Genomic_DNA"/>
</dbReference>
<evidence type="ECO:0000259" key="1">
    <source>
        <dbReference type="Pfam" id="PF01909"/>
    </source>
</evidence>
<dbReference type="InterPro" id="IPR043519">
    <property type="entry name" value="NT_sf"/>
</dbReference>
<keyword evidence="3" id="KW-1185">Reference proteome</keyword>
<dbReference type="RefSeq" id="WP_328851578.1">
    <property type="nucleotide sequence ID" value="NZ_CP108084.1"/>
</dbReference>
<dbReference type="Proteomes" id="UP001432190">
    <property type="component" value="Chromosome"/>
</dbReference>
<gene>
    <name evidence="2" type="ORF">OG994_28945</name>
</gene>
<feature type="domain" description="Polymerase nucleotidyl transferase" evidence="1">
    <location>
        <begin position="9"/>
        <end position="51"/>
    </location>
</feature>
<evidence type="ECO:0000313" key="2">
    <source>
        <dbReference type="EMBL" id="WUP49521.1"/>
    </source>
</evidence>
<reference evidence="2" key="1">
    <citation type="submission" date="2022-10" db="EMBL/GenBank/DDBJ databases">
        <title>The complete genomes of actinobacterial strains from the NBC collection.</title>
        <authorList>
            <person name="Joergensen T.S."/>
            <person name="Alvarez Arevalo M."/>
            <person name="Sterndorff E.B."/>
            <person name="Faurdal D."/>
            <person name="Vuksanovic O."/>
            <person name="Mourched A.-S."/>
            <person name="Charusanti P."/>
            <person name="Shaw S."/>
            <person name="Blin K."/>
            <person name="Weber T."/>
        </authorList>
    </citation>
    <scope>NUCLEOTIDE SEQUENCE</scope>
    <source>
        <strain evidence="2">NBC_00256</strain>
    </source>
</reference>